<evidence type="ECO:0000313" key="1">
    <source>
        <dbReference type="EMBL" id="KUM46765.1"/>
    </source>
</evidence>
<name>A0A101LWR7_PICGL</name>
<dbReference type="EMBL" id="LKAM01000010">
    <property type="protein sequence ID" value="KUM46765.1"/>
    <property type="molecule type" value="Genomic_DNA"/>
</dbReference>
<gene>
    <name evidence="1" type="ORF">ABT39_MTgene1447</name>
</gene>
<proteinExistence type="predicted"/>
<dbReference type="AlphaFoldDB" id="A0A101LWR7"/>
<accession>A0A101LWR7</accession>
<organism evidence="1">
    <name type="scientific">Picea glauca</name>
    <name type="common">White spruce</name>
    <name type="synonym">Pinus glauca</name>
    <dbReference type="NCBI Taxonomy" id="3330"/>
    <lineage>
        <taxon>Eukaryota</taxon>
        <taxon>Viridiplantae</taxon>
        <taxon>Streptophyta</taxon>
        <taxon>Embryophyta</taxon>
        <taxon>Tracheophyta</taxon>
        <taxon>Spermatophyta</taxon>
        <taxon>Pinopsida</taxon>
        <taxon>Pinidae</taxon>
        <taxon>Conifers I</taxon>
        <taxon>Pinales</taxon>
        <taxon>Pinaceae</taxon>
        <taxon>Picea</taxon>
    </lineage>
</organism>
<protein>
    <submittedName>
        <fullName evidence="1">Uncharacterized protein</fullName>
    </submittedName>
</protein>
<keyword evidence="1" id="KW-0496">Mitochondrion</keyword>
<reference evidence="1" key="1">
    <citation type="journal article" date="2015" name="Genome Biol. Evol.">
        <title>Organellar Genomes of White Spruce (Picea glauca): Assembly and Annotation.</title>
        <authorList>
            <person name="Jackman S.D."/>
            <person name="Warren R.L."/>
            <person name="Gibb E.A."/>
            <person name="Vandervalk B.P."/>
            <person name="Mohamadi H."/>
            <person name="Chu J."/>
            <person name="Raymond A."/>
            <person name="Pleasance S."/>
            <person name="Coope R."/>
            <person name="Wildung M.R."/>
            <person name="Ritland C.E."/>
            <person name="Bousquet J."/>
            <person name="Jones S.J."/>
            <person name="Bohlmann J."/>
            <person name="Birol I."/>
        </authorList>
    </citation>
    <scope>NUCLEOTIDE SEQUENCE [LARGE SCALE GENOMIC DNA]</scope>
    <source>
        <tissue evidence="1">Flushing bud</tissue>
    </source>
</reference>
<comment type="caution">
    <text evidence="1">The sequence shown here is derived from an EMBL/GenBank/DDBJ whole genome shotgun (WGS) entry which is preliminary data.</text>
</comment>
<geneLocation type="mitochondrion" evidence="1"/>
<sequence length="71" mass="8160">MINTSFNVIIISKGSNKACRVITSFHLPNSDLPSSRRSPIITTYQSQSFLRTLLPLLTRNHSYAVHKSWWK</sequence>